<dbReference type="EMBL" id="CP017641">
    <property type="protein sequence ID" value="APZ90710.1"/>
    <property type="molecule type" value="Genomic_DNA"/>
</dbReference>
<organism evidence="2 3">
    <name type="scientific">Fuerstiella marisgermanici</name>
    <dbReference type="NCBI Taxonomy" id="1891926"/>
    <lineage>
        <taxon>Bacteria</taxon>
        <taxon>Pseudomonadati</taxon>
        <taxon>Planctomycetota</taxon>
        <taxon>Planctomycetia</taxon>
        <taxon>Planctomycetales</taxon>
        <taxon>Planctomycetaceae</taxon>
        <taxon>Fuerstiella</taxon>
    </lineage>
</organism>
<proteinExistence type="predicted"/>
<evidence type="ECO:0000256" key="1">
    <source>
        <dbReference type="SAM" id="MobiDB-lite"/>
    </source>
</evidence>
<dbReference type="STRING" id="1891926.Fuma_00291"/>
<keyword evidence="3" id="KW-1185">Reference proteome</keyword>
<sequence length="52" mass="5791">MDPHSDMKSPDARKPNSGDAKTTIAPFADERNHVSDAAKHPEDPVDNRYEND</sequence>
<evidence type="ECO:0000313" key="3">
    <source>
        <dbReference type="Proteomes" id="UP000187735"/>
    </source>
</evidence>
<evidence type="ECO:0000313" key="2">
    <source>
        <dbReference type="EMBL" id="APZ90710.1"/>
    </source>
</evidence>
<feature type="compositionally biased region" description="Basic and acidic residues" evidence="1">
    <location>
        <begin position="28"/>
        <end position="52"/>
    </location>
</feature>
<dbReference type="Proteomes" id="UP000187735">
    <property type="component" value="Chromosome"/>
</dbReference>
<accession>A0A1P8W9H9</accession>
<gene>
    <name evidence="2" type="ORF">Fuma_00291</name>
</gene>
<feature type="compositionally biased region" description="Basic and acidic residues" evidence="1">
    <location>
        <begin position="1"/>
        <end position="16"/>
    </location>
</feature>
<dbReference type="KEGG" id="fmr:Fuma_00291"/>
<dbReference type="AlphaFoldDB" id="A0A1P8W9H9"/>
<protein>
    <submittedName>
        <fullName evidence="2">Uncharacterized protein</fullName>
    </submittedName>
</protein>
<name>A0A1P8W9H9_9PLAN</name>
<feature type="region of interest" description="Disordered" evidence="1">
    <location>
        <begin position="1"/>
        <end position="52"/>
    </location>
</feature>
<reference evidence="2 3" key="1">
    <citation type="journal article" date="2016" name="Front. Microbiol.">
        <title>Fuerstia marisgermanicae gen. nov., sp. nov., an Unusual Member of the Phylum Planctomycetes from the German Wadden Sea.</title>
        <authorList>
            <person name="Kohn T."/>
            <person name="Heuer A."/>
            <person name="Jogler M."/>
            <person name="Vollmers J."/>
            <person name="Boedeker C."/>
            <person name="Bunk B."/>
            <person name="Rast P."/>
            <person name="Borchert D."/>
            <person name="Glockner I."/>
            <person name="Freese H.M."/>
            <person name="Klenk H.P."/>
            <person name="Overmann J."/>
            <person name="Kaster A.K."/>
            <person name="Rohde M."/>
            <person name="Wiegand S."/>
            <person name="Jogler C."/>
        </authorList>
    </citation>
    <scope>NUCLEOTIDE SEQUENCE [LARGE SCALE GENOMIC DNA]</scope>
    <source>
        <strain evidence="2 3">NH11</strain>
    </source>
</reference>